<sequence length="54" mass="5938">MGRATKARIPAHVKEEPVVNLAPIDQFIVSSNEVLGGNINNFLSTITDLIVRFM</sequence>
<gene>
    <name evidence="1" type="ORF">CGLY_02985</name>
</gene>
<dbReference type="EMBL" id="CP006842">
    <property type="protein sequence ID" value="AHW63045.1"/>
    <property type="molecule type" value="Genomic_DNA"/>
</dbReference>
<reference evidence="1 2" key="1">
    <citation type="journal article" date="2015" name="Int. J. Syst. Evol. Microbiol.">
        <title>Revisiting Corynebacterium glyciniphilum (ex Kubota et al., 1972) sp. nov., nom. rev., isolated from putrefied banana.</title>
        <authorList>
            <person name="Al-Dilaimi A."/>
            <person name="Bednarz H."/>
            <person name="Lomker A."/>
            <person name="Niehaus K."/>
            <person name="Kalinowski J."/>
            <person name="Ruckert C."/>
        </authorList>
    </citation>
    <scope>NUCLEOTIDE SEQUENCE [LARGE SCALE GENOMIC DNA]</scope>
    <source>
        <strain evidence="1">AJ 3170</strain>
    </source>
</reference>
<dbReference type="HOGENOM" id="CLU_3042450_0_0_11"/>
<evidence type="ECO:0000313" key="2">
    <source>
        <dbReference type="Proteomes" id="UP000023703"/>
    </source>
</evidence>
<keyword evidence="2" id="KW-1185">Reference proteome</keyword>
<evidence type="ECO:0000313" key="1">
    <source>
        <dbReference type="EMBL" id="AHW63045.1"/>
    </source>
</evidence>
<dbReference type="Proteomes" id="UP000023703">
    <property type="component" value="Chromosome"/>
</dbReference>
<dbReference type="KEGG" id="cgy:CGLY_02985"/>
<dbReference type="STRING" id="1404245.CGLY_02985"/>
<dbReference type="AlphaFoldDB" id="X5E6H2"/>
<proteinExistence type="predicted"/>
<organism evidence="1 2">
    <name type="scientific">Corynebacterium glyciniphilum AJ 3170</name>
    <dbReference type="NCBI Taxonomy" id="1404245"/>
    <lineage>
        <taxon>Bacteria</taxon>
        <taxon>Bacillati</taxon>
        <taxon>Actinomycetota</taxon>
        <taxon>Actinomycetes</taxon>
        <taxon>Mycobacteriales</taxon>
        <taxon>Corynebacteriaceae</taxon>
        <taxon>Corynebacterium</taxon>
    </lineage>
</organism>
<name>X5E6H2_9CORY</name>
<protein>
    <submittedName>
        <fullName evidence="1">Uncharacterized protein</fullName>
    </submittedName>
</protein>
<accession>X5E6H2</accession>